<proteinExistence type="predicted"/>
<dbReference type="Proteomes" id="UP000715781">
    <property type="component" value="Unassembled WGS sequence"/>
</dbReference>
<reference evidence="1" key="2">
    <citation type="journal article" date="2022" name="Microbiol. Resour. Announc.">
        <title>Metagenome Sequencing to Explore Phylogenomics of Terrestrial Cyanobacteria.</title>
        <authorList>
            <person name="Ward R.D."/>
            <person name="Stajich J.E."/>
            <person name="Johansen J.R."/>
            <person name="Huntemann M."/>
            <person name="Clum A."/>
            <person name="Foster B."/>
            <person name="Foster B."/>
            <person name="Roux S."/>
            <person name="Palaniappan K."/>
            <person name="Varghese N."/>
            <person name="Mukherjee S."/>
            <person name="Reddy T.B.K."/>
            <person name="Daum C."/>
            <person name="Copeland A."/>
            <person name="Chen I.A."/>
            <person name="Ivanova N.N."/>
            <person name="Kyrpides N.C."/>
            <person name="Shapiro N."/>
            <person name="Eloe-Fadrosh E.A."/>
            <person name="Pietrasiak N."/>
        </authorList>
    </citation>
    <scope>NUCLEOTIDE SEQUENCE</scope>
    <source>
        <strain evidence="1">JT2-VF2</strain>
    </source>
</reference>
<comment type="caution">
    <text evidence="1">The sequence shown here is derived from an EMBL/GenBank/DDBJ whole genome shotgun (WGS) entry which is preliminary data.</text>
</comment>
<evidence type="ECO:0000313" key="1">
    <source>
        <dbReference type="EMBL" id="MBW4565497.1"/>
    </source>
</evidence>
<evidence type="ECO:0000313" key="2">
    <source>
        <dbReference type="Proteomes" id="UP000715781"/>
    </source>
</evidence>
<gene>
    <name evidence="1" type="ORF">KME32_31310</name>
</gene>
<protein>
    <submittedName>
        <fullName evidence="1">Uncharacterized protein</fullName>
    </submittedName>
</protein>
<dbReference type="EMBL" id="JAHHHN010000039">
    <property type="protein sequence ID" value="MBW4565497.1"/>
    <property type="molecule type" value="Genomic_DNA"/>
</dbReference>
<sequence>MKGKLDEYGSELAEMVKSHPDATLSEYCEYFGEKNKVVVAALNPEESIAYLRLTSIKDESVLVVTHLKDPIMDEVVNVHNNDDITLFR</sequence>
<organism evidence="1 2">
    <name type="scientific">Mojavia pulchra JT2-VF2</name>
    <dbReference type="NCBI Taxonomy" id="287848"/>
    <lineage>
        <taxon>Bacteria</taxon>
        <taxon>Bacillati</taxon>
        <taxon>Cyanobacteriota</taxon>
        <taxon>Cyanophyceae</taxon>
        <taxon>Nostocales</taxon>
        <taxon>Nostocaceae</taxon>
    </lineage>
</organism>
<accession>A0A951Q6E5</accession>
<dbReference type="AlphaFoldDB" id="A0A951Q6E5"/>
<name>A0A951Q6E5_9NOST</name>
<reference evidence="1" key="1">
    <citation type="submission" date="2021-05" db="EMBL/GenBank/DDBJ databases">
        <authorList>
            <person name="Pietrasiak N."/>
            <person name="Ward R."/>
            <person name="Stajich J.E."/>
            <person name="Kurbessoian T."/>
        </authorList>
    </citation>
    <scope>NUCLEOTIDE SEQUENCE</scope>
    <source>
        <strain evidence="1">JT2-VF2</strain>
    </source>
</reference>